<protein>
    <submittedName>
        <fullName evidence="13">Pheromone receptor a3</fullName>
    </submittedName>
    <submittedName>
        <fullName evidence="12">Pra3 protein</fullName>
    </submittedName>
</protein>
<dbReference type="Pfam" id="PF02076">
    <property type="entry name" value="STE3"/>
    <property type="match status" value="1"/>
</dbReference>
<dbReference type="EMBL" id="EU167545">
    <property type="protein sequence ID" value="ABW21687.1"/>
    <property type="molecule type" value="Genomic_DNA"/>
</dbReference>
<evidence type="ECO:0000256" key="2">
    <source>
        <dbReference type="ARBA" id="ARBA00011085"/>
    </source>
</evidence>
<feature type="transmembrane region" description="Helical" evidence="11">
    <location>
        <begin position="6"/>
        <end position="26"/>
    </location>
</feature>
<proteinExistence type="inferred from homology"/>
<evidence type="ECO:0000256" key="4">
    <source>
        <dbReference type="ARBA" id="ARBA00022692"/>
    </source>
</evidence>
<dbReference type="PRINTS" id="PR00900">
    <property type="entry name" value="PHEROMONEAR"/>
</dbReference>
<feature type="region of interest" description="Disordered" evidence="10">
    <location>
        <begin position="323"/>
        <end position="344"/>
    </location>
</feature>
<dbReference type="VEuPathDB" id="FungiDB:sr16901"/>
<reference evidence="13" key="1">
    <citation type="journal article" date="2005" name="Eukaryot. Cell">
        <title>Mating type loci of Sporisorium reilianum: novel pattern with three a and multiple b specificities.</title>
        <authorList>
            <person name="Schirawski J."/>
            <person name="Heinze B."/>
            <person name="Wagenknecht M."/>
            <person name="Kahmann R."/>
        </authorList>
    </citation>
    <scope>NUCLEOTIDE SEQUENCE</scope>
    <source>
        <strain evidence="13">SRZCXII2</strain>
        <tissue evidence="13">Sporidial suspension culture</tissue>
    </source>
</reference>
<feature type="transmembrane region" description="Helical" evidence="11">
    <location>
        <begin position="111"/>
        <end position="131"/>
    </location>
</feature>
<reference evidence="12" key="2">
    <citation type="submission" date="2007-09" db="EMBL/GenBank/DDBJ databases">
        <title>pra3 gene of Sporisorium reilianum.</title>
        <authorList>
            <person name="Ren L.-Z."/>
        </authorList>
    </citation>
    <scope>NUCLEOTIDE SEQUENCE</scope>
    <source>
        <strain evidence="12">CC</strain>
    </source>
</reference>
<dbReference type="EMBL" id="AJ884590">
    <property type="protein sequence ID" value="CAI59763.1"/>
    <property type="molecule type" value="Genomic_DNA"/>
</dbReference>
<evidence type="ECO:0000256" key="8">
    <source>
        <dbReference type="ARBA" id="ARBA00023170"/>
    </source>
</evidence>
<dbReference type="GO" id="GO:0005886">
    <property type="term" value="C:plasma membrane"/>
    <property type="evidence" value="ECO:0007669"/>
    <property type="project" value="TreeGrafter"/>
</dbReference>
<keyword evidence="4 11" id="KW-0812">Transmembrane</keyword>
<feature type="compositionally biased region" description="Polar residues" evidence="10">
    <location>
        <begin position="324"/>
        <end position="334"/>
    </location>
</feature>
<keyword evidence="6" id="KW-0297">G-protein coupled receptor</keyword>
<dbReference type="CDD" id="cd14966">
    <property type="entry name" value="7tmD_STE3"/>
    <property type="match status" value="1"/>
</dbReference>
<keyword evidence="7 11" id="KW-0472">Membrane</keyword>
<dbReference type="PANTHER" id="PTHR28097">
    <property type="entry name" value="PHEROMONE A FACTOR RECEPTOR"/>
    <property type="match status" value="1"/>
</dbReference>
<name>Q4A3E4_9BASI</name>
<evidence type="ECO:0000313" key="12">
    <source>
        <dbReference type="EMBL" id="ABW21687.1"/>
    </source>
</evidence>
<evidence type="ECO:0000256" key="6">
    <source>
        <dbReference type="ARBA" id="ARBA00023040"/>
    </source>
</evidence>
<gene>
    <name evidence="13" type="primary">pra3</name>
</gene>
<feature type="transmembrane region" description="Helical" evidence="11">
    <location>
        <begin position="33"/>
        <end position="55"/>
    </location>
</feature>
<comment type="subcellular location">
    <subcellularLocation>
        <location evidence="1">Membrane</location>
        <topology evidence="1">Multi-pass membrane protein</topology>
    </subcellularLocation>
</comment>
<dbReference type="GO" id="GO:0004933">
    <property type="term" value="F:mating-type a-factor pheromone receptor activity"/>
    <property type="evidence" value="ECO:0007669"/>
    <property type="project" value="InterPro"/>
</dbReference>
<comment type="similarity">
    <text evidence="2">Belongs to the G-protein coupled receptor 4 family.</text>
</comment>
<evidence type="ECO:0000256" key="1">
    <source>
        <dbReference type="ARBA" id="ARBA00004141"/>
    </source>
</evidence>
<keyword evidence="8 13" id="KW-0675">Receptor</keyword>
<dbReference type="AlphaFoldDB" id="Q4A3E4"/>
<feature type="transmembrane region" description="Helical" evidence="11">
    <location>
        <begin position="203"/>
        <end position="224"/>
    </location>
</feature>
<keyword evidence="9" id="KW-0807">Transducer</keyword>
<dbReference type="GO" id="GO:0000750">
    <property type="term" value="P:pheromone-dependent signal transduction involved in conjugation with cellular fusion"/>
    <property type="evidence" value="ECO:0007669"/>
    <property type="project" value="TreeGrafter"/>
</dbReference>
<organism evidence="13">
    <name type="scientific">Sporisorium reilianum</name>
    <dbReference type="NCBI Taxonomy" id="72558"/>
    <lineage>
        <taxon>Eukaryota</taxon>
        <taxon>Fungi</taxon>
        <taxon>Dikarya</taxon>
        <taxon>Basidiomycota</taxon>
        <taxon>Ustilaginomycotina</taxon>
        <taxon>Ustilaginomycetes</taxon>
        <taxon>Ustilaginales</taxon>
        <taxon>Ustilaginaceae</taxon>
        <taxon>Sporisorium</taxon>
    </lineage>
</organism>
<evidence type="ECO:0000256" key="7">
    <source>
        <dbReference type="ARBA" id="ARBA00023136"/>
    </source>
</evidence>
<evidence type="ECO:0000256" key="5">
    <source>
        <dbReference type="ARBA" id="ARBA00022989"/>
    </source>
</evidence>
<keyword evidence="5 11" id="KW-1133">Transmembrane helix</keyword>
<feature type="transmembrane region" description="Helical" evidence="11">
    <location>
        <begin position="67"/>
        <end position="90"/>
    </location>
</feature>
<evidence type="ECO:0000256" key="10">
    <source>
        <dbReference type="SAM" id="MobiDB-lite"/>
    </source>
</evidence>
<evidence type="ECO:0000313" key="13">
    <source>
        <dbReference type="EMBL" id="CAI59763.1"/>
    </source>
</evidence>
<dbReference type="PANTHER" id="PTHR28097:SF1">
    <property type="entry name" value="PHEROMONE A FACTOR RECEPTOR"/>
    <property type="match status" value="1"/>
</dbReference>
<dbReference type="InterPro" id="IPR001546">
    <property type="entry name" value="GPCR_Pheromne_A_rcpt"/>
</dbReference>
<evidence type="ECO:0000256" key="11">
    <source>
        <dbReference type="SAM" id="Phobius"/>
    </source>
</evidence>
<dbReference type="PRINTS" id="PR00899">
    <property type="entry name" value="GPCRSTE3"/>
</dbReference>
<evidence type="ECO:0000256" key="3">
    <source>
        <dbReference type="ARBA" id="ARBA00022507"/>
    </source>
</evidence>
<dbReference type="InterPro" id="IPR001499">
    <property type="entry name" value="GPCR_STE3"/>
</dbReference>
<feature type="transmembrane region" description="Helical" evidence="11">
    <location>
        <begin position="151"/>
        <end position="182"/>
    </location>
</feature>
<evidence type="ECO:0000256" key="9">
    <source>
        <dbReference type="ARBA" id="ARBA00023224"/>
    </source>
</evidence>
<sequence length="376" mass="42206">MISTIPITVLALAGALLVATLIPSYTRARNIPVILSIFWLCSTSICVAINTAGWQDVADKWKPYCELAIRIVYGSAFGFQCCSALLLRRLEAIAATRYVSLTKAANRRRMIIELGTGLVLPLLYVALAIVNQGHRYDVIEKFGPIISIYPSIVSVILSTAPILIASMVGTTYAILCSYWLFMRRRQLSAVLSSSGSGINTSQYVRLFGLSLIEILWTVPINWTIQMQNLFNREQGGSMLYPYSWSDIHYNFGRVTLYTIDELQQTSVGRKNLPMLTLGSLSSAISCLLFFSFLGTTTDMSKDIIARFKKCWKALASRWSRKRSQPSLSDNCSQPPLTPREEVKMKDLDDSRADDIQIEVLVERTYFEDRERTATSL</sequence>
<keyword evidence="3" id="KW-0589">Pheromone response</keyword>
<feature type="transmembrane region" description="Helical" evidence="11">
    <location>
        <begin position="272"/>
        <end position="293"/>
    </location>
</feature>
<accession>Q4A3E4</accession>